<keyword evidence="1" id="KW-0472">Membrane</keyword>
<keyword evidence="1" id="KW-1133">Transmembrane helix</keyword>
<evidence type="ECO:0000256" key="1">
    <source>
        <dbReference type="SAM" id="Phobius"/>
    </source>
</evidence>
<evidence type="ECO:0000313" key="4">
    <source>
        <dbReference type="Proteomes" id="UP001281447"/>
    </source>
</evidence>
<sequence>MLHFCGVSSYTDVIERQVSILYCSNCGSPLPKDVYFCPNCGTALSTEVVSTLTSSPAGINTKQSSANTNKDLTDEIANFVGPNALYYLRGWQKSSKKRWQINFAALFLSFFWLGYRKIYKPIWIGACIYLLLMLSLAIGGYSFNTPFILDPANVLFTAGFHLLAALFGNKWYEKYVMQHIAVIDRLDIPNGQKKDAL</sequence>
<dbReference type="InterPro" id="IPR024399">
    <property type="entry name" value="DUF2628"/>
</dbReference>
<feature type="transmembrane region" description="Helical" evidence="1">
    <location>
        <begin position="122"/>
        <end position="141"/>
    </location>
</feature>
<name>A0ABU5C517_9BACI</name>
<dbReference type="Pfam" id="PF13240">
    <property type="entry name" value="Zn_Ribbon_1"/>
    <property type="match status" value="1"/>
</dbReference>
<reference evidence="3 4" key="1">
    <citation type="submission" date="2023-10" db="EMBL/GenBank/DDBJ databases">
        <title>Virgibacillus halophilus 5B73C genome.</title>
        <authorList>
            <person name="Miliotis G."/>
            <person name="Sengupta P."/>
            <person name="Hameed A."/>
            <person name="Chuvochina M."/>
            <person name="Mcdonagh F."/>
            <person name="Simpson A.C."/>
            <person name="Singh N.K."/>
            <person name="Rekha P.D."/>
            <person name="Raman K."/>
            <person name="Hugenholtz P."/>
            <person name="Venkateswaran K."/>
        </authorList>
    </citation>
    <scope>NUCLEOTIDE SEQUENCE [LARGE SCALE GENOMIC DNA]</scope>
    <source>
        <strain evidence="3 4">5B73C</strain>
    </source>
</reference>
<dbReference type="EMBL" id="JAWDIP010000003">
    <property type="protein sequence ID" value="MDY0394424.1"/>
    <property type="molecule type" value="Genomic_DNA"/>
</dbReference>
<dbReference type="Proteomes" id="UP001281447">
    <property type="component" value="Unassembled WGS sequence"/>
</dbReference>
<proteinExistence type="predicted"/>
<comment type="caution">
    <text evidence="3">The sequence shown here is derived from an EMBL/GenBank/DDBJ whole genome shotgun (WGS) entry which is preliminary data.</text>
</comment>
<keyword evidence="4" id="KW-1185">Reference proteome</keyword>
<evidence type="ECO:0000313" key="3">
    <source>
        <dbReference type="EMBL" id="MDY0394424.1"/>
    </source>
</evidence>
<gene>
    <name evidence="3" type="ORF">RWE15_08120</name>
</gene>
<accession>A0ABU5C517</accession>
<protein>
    <submittedName>
        <fullName evidence="3">Zinc-ribbon domain-containing protein</fullName>
    </submittedName>
</protein>
<keyword evidence="1" id="KW-0812">Transmembrane</keyword>
<feature type="domain" description="Zinc-ribbon" evidence="2">
    <location>
        <begin position="22"/>
        <end position="44"/>
    </location>
</feature>
<evidence type="ECO:0000259" key="2">
    <source>
        <dbReference type="Pfam" id="PF13240"/>
    </source>
</evidence>
<feature type="transmembrane region" description="Helical" evidence="1">
    <location>
        <begin position="99"/>
        <end position="115"/>
    </location>
</feature>
<dbReference type="InterPro" id="IPR026870">
    <property type="entry name" value="Zinc_ribbon_dom"/>
</dbReference>
<organism evidence="3 4">
    <name type="scientific">Tigheibacillus halophilus</name>
    <dbReference type="NCBI Taxonomy" id="361280"/>
    <lineage>
        <taxon>Bacteria</taxon>
        <taxon>Bacillati</taxon>
        <taxon>Bacillota</taxon>
        <taxon>Bacilli</taxon>
        <taxon>Bacillales</taxon>
        <taxon>Bacillaceae</taxon>
        <taxon>Tigheibacillus</taxon>
    </lineage>
</organism>
<dbReference type="Pfam" id="PF10947">
    <property type="entry name" value="DUF2628"/>
    <property type="match status" value="1"/>
</dbReference>
<feature type="transmembrane region" description="Helical" evidence="1">
    <location>
        <begin position="147"/>
        <end position="167"/>
    </location>
</feature>